<evidence type="ECO:0000313" key="11">
    <source>
        <dbReference type="EMBL" id="RPF46973.1"/>
    </source>
</evidence>
<dbReference type="InterPro" id="IPR001247">
    <property type="entry name" value="ExoRNase_PH_dom1"/>
</dbReference>
<evidence type="ECO:0000256" key="8">
    <source>
        <dbReference type="HAMAP-Rule" id="MF_00564"/>
    </source>
</evidence>
<dbReference type="SUPFAM" id="SSF55666">
    <property type="entry name" value="Ribonuclease PH domain 2-like"/>
    <property type="match status" value="1"/>
</dbReference>
<dbReference type="InterPro" id="IPR050080">
    <property type="entry name" value="RNase_PH"/>
</dbReference>
<dbReference type="Proteomes" id="UP000282654">
    <property type="component" value="Unassembled WGS sequence"/>
</dbReference>
<dbReference type="GO" id="GO:0009022">
    <property type="term" value="F:tRNA nucleotidyltransferase activity"/>
    <property type="evidence" value="ECO:0007669"/>
    <property type="project" value="UniProtKB-UniRule"/>
</dbReference>
<feature type="binding site" evidence="8">
    <location>
        <position position="86"/>
    </location>
    <ligand>
        <name>phosphate</name>
        <dbReference type="ChEBI" id="CHEBI:43474"/>
        <note>substrate</note>
    </ligand>
</feature>
<organism evidence="11 12">
    <name type="scientific">Thermodesulfitimonas autotrophica</name>
    <dbReference type="NCBI Taxonomy" id="1894989"/>
    <lineage>
        <taxon>Bacteria</taxon>
        <taxon>Bacillati</taxon>
        <taxon>Bacillota</taxon>
        <taxon>Clostridia</taxon>
        <taxon>Thermoanaerobacterales</taxon>
        <taxon>Thermoanaerobacteraceae</taxon>
        <taxon>Thermodesulfitimonas</taxon>
    </lineage>
</organism>
<accession>A0A3N5APU5</accession>
<dbReference type="InterPro" id="IPR018336">
    <property type="entry name" value="RNase_PH_CS"/>
</dbReference>
<dbReference type="InterPro" id="IPR015847">
    <property type="entry name" value="ExoRNase_PH_dom2"/>
</dbReference>
<dbReference type="GO" id="GO:0016075">
    <property type="term" value="P:rRNA catabolic process"/>
    <property type="evidence" value="ECO:0007669"/>
    <property type="project" value="UniProtKB-UniRule"/>
</dbReference>
<dbReference type="AlphaFoldDB" id="A0A3N5APU5"/>
<dbReference type="InterPro" id="IPR036345">
    <property type="entry name" value="ExoRNase_PH_dom2_sf"/>
</dbReference>
<dbReference type="GO" id="GO:0031125">
    <property type="term" value="P:rRNA 3'-end processing"/>
    <property type="evidence" value="ECO:0007669"/>
    <property type="project" value="UniProtKB-ARBA"/>
</dbReference>
<dbReference type="PROSITE" id="PS01277">
    <property type="entry name" value="RIBONUCLEASE_PH"/>
    <property type="match status" value="1"/>
</dbReference>
<feature type="domain" description="Exoribonuclease phosphorolytic" evidence="10">
    <location>
        <begin position="157"/>
        <end position="224"/>
    </location>
</feature>
<keyword evidence="3 8" id="KW-0820">tRNA-binding</keyword>
<reference evidence="11 12" key="1">
    <citation type="submission" date="2018-11" db="EMBL/GenBank/DDBJ databases">
        <title>Genomic Encyclopedia of Type Strains, Phase IV (KMG-IV): sequencing the most valuable type-strain genomes for metagenomic binning, comparative biology and taxonomic classification.</title>
        <authorList>
            <person name="Goeker M."/>
        </authorList>
    </citation>
    <scope>NUCLEOTIDE SEQUENCE [LARGE SCALE GENOMIC DNA]</scope>
    <source>
        <strain evidence="11 12">DSM 102936</strain>
    </source>
</reference>
<dbReference type="RefSeq" id="WP_123929545.1">
    <property type="nucleotide sequence ID" value="NZ_RKRE01000002.1"/>
</dbReference>
<keyword evidence="7" id="KW-0694">RNA-binding</keyword>
<evidence type="ECO:0000256" key="3">
    <source>
        <dbReference type="ARBA" id="ARBA00022555"/>
    </source>
</evidence>
<dbReference type="Gene3D" id="3.30.230.70">
    <property type="entry name" value="GHMP Kinase, N-terminal domain"/>
    <property type="match status" value="1"/>
</dbReference>
<dbReference type="GO" id="GO:0000049">
    <property type="term" value="F:tRNA binding"/>
    <property type="evidence" value="ECO:0007669"/>
    <property type="project" value="UniProtKB-UniRule"/>
</dbReference>
<dbReference type="InterPro" id="IPR027408">
    <property type="entry name" value="PNPase/RNase_PH_dom_sf"/>
</dbReference>
<sequence length="261" mass="28014">MLRAERGPADIRPVRIIPNYNKYAEGSALIEMGDTRIICTASVDDKVPPFLKGTGKGWVTAEYGMIPRATEARGIREAVKGRPGGRTLEIQRLIGRSLRAVVDLEALGERTIIVDCDVLQADGGTRTASITGGFVALVYALEWLRNEGVIPFLPVTDFVAAISVGRVGADLLLDLSFAEDSQAGVDLNVVMTGSGRLVEVQGTGEEETFSREELDAMLDLATKGITRLIEKQREALGNLATFIGGISFEADSGGNHQPREA</sequence>
<evidence type="ECO:0000259" key="9">
    <source>
        <dbReference type="Pfam" id="PF01138"/>
    </source>
</evidence>
<dbReference type="HAMAP" id="MF_00564">
    <property type="entry name" value="RNase_PH"/>
    <property type="match status" value="1"/>
</dbReference>
<feature type="domain" description="Exoribonuclease phosphorolytic" evidence="9">
    <location>
        <begin position="11"/>
        <end position="138"/>
    </location>
</feature>
<comment type="catalytic activity">
    <reaction evidence="8">
        <text>tRNA(n+1) + phosphate = tRNA(n) + a ribonucleoside 5'-diphosphate</text>
        <dbReference type="Rhea" id="RHEA:10628"/>
        <dbReference type="Rhea" id="RHEA-COMP:17343"/>
        <dbReference type="Rhea" id="RHEA-COMP:17344"/>
        <dbReference type="ChEBI" id="CHEBI:43474"/>
        <dbReference type="ChEBI" id="CHEBI:57930"/>
        <dbReference type="ChEBI" id="CHEBI:173114"/>
        <dbReference type="EC" id="2.7.7.56"/>
    </reaction>
</comment>
<evidence type="ECO:0000256" key="7">
    <source>
        <dbReference type="ARBA" id="ARBA00022884"/>
    </source>
</evidence>
<dbReference type="EMBL" id="RKRE01000002">
    <property type="protein sequence ID" value="RPF46973.1"/>
    <property type="molecule type" value="Genomic_DNA"/>
</dbReference>
<evidence type="ECO:0000313" key="12">
    <source>
        <dbReference type="Proteomes" id="UP000282654"/>
    </source>
</evidence>
<keyword evidence="2 8" id="KW-0698">rRNA processing</keyword>
<dbReference type="CDD" id="cd11362">
    <property type="entry name" value="RNase_PH_bact"/>
    <property type="match status" value="1"/>
</dbReference>
<comment type="subunit">
    <text evidence="8">Homohexameric ring arranged as a trimer of dimers.</text>
</comment>
<evidence type="ECO:0000256" key="6">
    <source>
        <dbReference type="ARBA" id="ARBA00022695"/>
    </source>
</evidence>
<comment type="similarity">
    <text evidence="1 8">Belongs to the RNase PH family.</text>
</comment>
<dbReference type="Pfam" id="PF03725">
    <property type="entry name" value="RNase_PH_C"/>
    <property type="match status" value="1"/>
</dbReference>
<dbReference type="EC" id="2.7.7.56" evidence="8"/>
<evidence type="ECO:0000256" key="4">
    <source>
        <dbReference type="ARBA" id="ARBA00022679"/>
    </source>
</evidence>
<comment type="caution">
    <text evidence="11">The sequence shown here is derived from an EMBL/GenBank/DDBJ whole genome shotgun (WGS) entry which is preliminary data.</text>
</comment>
<proteinExistence type="inferred from homology"/>
<dbReference type="GO" id="GO:0000175">
    <property type="term" value="F:3'-5'-RNA exonuclease activity"/>
    <property type="evidence" value="ECO:0007669"/>
    <property type="project" value="UniProtKB-UniRule"/>
</dbReference>
<keyword evidence="12" id="KW-1185">Reference proteome</keyword>
<dbReference type="PANTHER" id="PTHR11953:SF0">
    <property type="entry name" value="EXOSOME COMPLEX COMPONENT RRP41"/>
    <property type="match status" value="1"/>
</dbReference>
<evidence type="ECO:0000256" key="5">
    <source>
        <dbReference type="ARBA" id="ARBA00022694"/>
    </source>
</evidence>
<protein>
    <recommendedName>
        <fullName evidence="8">Ribonuclease PH</fullName>
        <shortName evidence="8">RNase PH</shortName>
        <ecNumber evidence="8">2.7.7.56</ecNumber>
    </recommendedName>
    <alternativeName>
        <fullName evidence="8">tRNA nucleotidyltransferase</fullName>
    </alternativeName>
</protein>
<dbReference type="OrthoDB" id="9807456at2"/>
<dbReference type="GO" id="GO:0008033">
    <property type="term" value="P:tRNA processing"/>
    <property type="evidence" value="ECO:0007669"/>
    <property type="project" value="UniProtKB-UniRule"/>
</dbReference>
<keyword evidence="4 8" id="KW-0808">Transferase</keyword>
<keyword evidence="5 8" id="KW-0819">tRNA processing</keyword>
<dbReference type="PANTHER" id="PTHR11953">
    <property type="entry name" value="EXOSOME COMPLEX COMPONENT"/>
    <property type="match status" value="1"/>
</dbReference>
<keyword evidence="6 8" id="KW-0548">Nucleotidyltransferase</keyword>
<feature type="binding site" evidence="8">
    <location>
        <begin position="124"/>
        <end position="126"/>
    </location>
    <ligand>
        <name>phosphate</name>
        <dbReference type="ChEBI" id="CHEBI:43474"/>
        <note>substrate</note>
    </ligand>
</feature>
<evidence type="ECO:0000259" key="10">
    <source>
        <dbReference type="Pfam" id="PF03725"/>
    </source>
</evidence>
<dbReference type="InterPro" id="IPR020568">
    <property type="entry name" value="Ribosomal_Su5_D2-typ_SF"/>
</dbReference>
<dbReference type="FunFam" id="3.30.230.70:FF:000003">
    <property type="entry name" value="Ribonuclease PH"/>
    <property type="match status" value="1"/>
</dbReference>
<dbReference type="NCBIfam" id="TIGR01966">
    <property type="entry name" value="RNasePH"/>
    <property type="match status" value="1"/>
</dbReference>
<comment type="function">
    <text evidence="8">Phosphorolytic 3'-5' exoribonuclease that plays an important role in tRNA 3'-end maturation. Removes nucleotide residues following the 3'-CCA terminus of tRNAs; can also add nucleotides to the ends of RNA molecules by using nucleoside diphosphates as substrates, but this may not be physiologically important. Probably plays a role in initiation of 16S rRNA degradation (leading to ribosome degradation) during starvation.</text>
</comment>
<dbReference type="InterPro" id="IPR002381">
    <property type="entry name" value="RNase_PH_bac-type"/>
</dbReference>
<dbReference type="SUPFAM" id="SSF54211">
    <property type="entry name" value="Ribosomal protein S5 domain 2-like"/>
    <property type="match status" value="1"/>
</dbReference>
<evidence type="ECO:0000256" key="1">
    <source>
        <dbReference type="ARBA" id="ARBA00006678"/>
    </source>
</evidence>
<name>A0A3N5APU5_9THEO</name>
<evidence type="ECO:0000256" key="2">
    <source>
        <dbReference type="ARBA" id="ARBA00022552"/>
    </source>
</evidence>
<dbReference type="Pfam" id="PF01138">
    <property type="entry name" value="RNase_PH"/>
    <property type="match status" value="1"/>
</dbReference>
<gene>
    <name evidence="8" type="primary">rph</name>
    <name evidence="11" type="ORF">EDD75_1235</name>
</gene>